<accession>A0A2K8U965</accession>
<keyword evidence="2" id="KW-1185">Reference proteome</keyword>
<dbReference type="Proteomes" id="UP000232638">
    <property type="component" value="Chromosome"/>
</dbReference>
<sequence>MPPGQLIEAPAGSVRWSVPGPHPQLPAAEPWSPLVLDPGPAGTILLAAGGYPLIIEQPAAHRLVGLFDTRPDAVGAGGLPLLLDWMLARLSGRDLLDPVASVVRPPAAVRVAPGPLPPATPVVHRDSSQAPPRPLWPLALIAAIALLGLDVPRLGSRRPGARELAVAPHMNANRPG</sequence>
<organism evidence="1 2">
    <name type="scientific">Candidatus Thiodictyon syntrophicum</name>
    <dbReference type="NCBI Taxonomy" id="1166950"/>
    <lineage>
        <taxon>Bacteria</taxon>
        <taxon>Pseudomonadati</taxon>
        <taxon>Pseudomonadota</taxon>
        <taxon>Gammaproteobacteria</taxon>
        <taxon>Chromatiales</taxon>
        <taxon>Chromatiaceae</taxon>
        <taxon>Thiodictyon</taxon>
    </lineage>
</organism>
<dbReference type="EMBL" id="CP020370">
    <property type="protein sequence ID" value="AUB82120.1"/>
    <property type="molecule type" value="Genomic_DNA"/>
</dbReference>
<evidence type="ECO:0000313" key="2">
    <source>
        <dbReference type="Proteomes" id="UP000232638"/>
    </source>
</evidence>
<dbReference type="KEGG" id="tsy:THSYN_14955"/>
<dbReference type="AlphaFoldDB" id="A0A2K8U965"/>
<proteinExistence type="predicted"/>
<evidence type="ECO:0000313" key="1">
    <source>
        <dbReference type="EMBL" id="AUB82120.1"/>
    </source>
</evidence>
<reference evidence="1 2" key="1">
    <citation type="submission" date="2017-03" db="EMBL/GenBank/DDBJ databases">
        <title>Complete genome sequence of Candidatus 'Thiodictyon syntrophicum' sp. nov. strain Cad16T, a photolithoautotroph purple sulfur bacterium isolated from an alpine meromictic lake.</title>
        <authorList>
            <person name="Luedin S.M."/>
            <person name="Pothier J.F."/>
            <person name="Danza F."/>
            <person name="Storelli N."/>
            <person name="Wittwer M."/>
            <person name="Tonolla M."/>
        </authorList>
    </citation>
    <scope>NUCLEOTIDE SEQUENCE [LARGE SCALE GENOMIC DNA]</scope>
    <source>
        <strain evidence="1 2">Cad16T</strain>
    </source>
</reference>
<name>A0A2K8U965_9GAMM</name>
<gene>
    <name evidence="1" type="ORF">THSYN_14955</name>
</gene>
<protein>
    <submittedName>
        <fullName evidence="1">Uncharacterized protein</fullName>
    </submittedName>
</protein>